<dbReference type="EMBL" id="JACHHH010000013">
    <property type="protein sequence ID" value="MBB6042220.1"/>
    <property type="molecule type" value="Genomic_DNA"/>
</dbReference>
<organism evidence="1 2">
    <name type="scientific">Oribacterium sinus</name>
    <dbReference type="NCBI Taxonomy" id="237576"/>
    <lineage>
        <taxon>Bacteria</taxon>
        <taxon>Bacillati</taxon>
        <taxon>Bacillota</taxon>
        <taxon>Clostridia</taxon>
        <taxon>Lachnospirales</taxon>
        <taxon>Lachnospiraceae</taxon>
        <taxon>Oribacterium</taxon>
    </lineage>
</organism>
<evidence type="ECO:0000313" key="1">
    <source>
        <dbReference type="EMBL" id="MBB6042220.1"/>
    </source>
</evidence>
<comment type="caution">
    <text evidence="1">The sequence shown here is derived from an EMBL/GenBank/DDBJ whole genome shotgun (WGS) entry which is preliminary data.</text>
</comment>
<dbReference type="Proteomes" id="UP000522163">
    <property type="component" value="Unassembled WGS sequence"/>
</dbReference>
<evidence type="ECO:0000313" key="2">
    <source>
        <dbReference type="Proteomes" id="UP000522163"/>
    </source>
</evidence>
<proteinExistence type="predicted"/>
<reference evidence="1 2" key="1">
    <citation type="submission" date="2020-08" db="EMBL/GenBank/DDBJ databases">
        <title>Genomic Encyclopedia of Type Strains, Phase IV (KMG-IV): sequencing the most valuable type-strain genomes for metagenomic binning, comparative biology and taxonomic classification.</title>
        <authorList>
            <person name="Goeker M."/>
        </authorList>
    </citation>
    <scope>NUCLEOTIDE SEQUENCE [LARGE SCALE GENOMIC DNA]</scope>
    <source>
        <strain evidence="1 2">DSM 17245</strain>
    </source>
</reference>
<dbReference type="GeneID" id="85015727"/>
<dbReference type="RefSeq" id="WP_183684709.1">
    <property type="nucleotide sequence ID" value="NZ_JACHHH010000013.1"/>
</dbReference>
<dbReference type="AlphaFoldDB" id="A0A7W9SIU4"/>
<accession>A0A7W9SIU4</accession>
<sequence>MSSTRYDRLVREAKFGVKLIHREYCSGKEIAYVIILTGLGDYFVGISPEEGHNNQAVIDAIHQYYAETEDARVIEGYQAGIYELIEVSGHMKMFSNLLRILFYELYKEHRGEASFTLDMEEIFRQLNSMILERYHNFEKEDPFFEPWFSRYQQSALDDYGLVLQGKPEQSS</sequence>
<name>A0A7W9SIU4_9FIRM</name>
<protein>
    <submittedName>
        <fullName evidence="1">Uncharacterized protein</fullName>
    </submittedName>
</protein>
<gene>
    <name evidence="1" type="ORF">HNQ46_002216</name>
</gene>